<dbReference type="PANTHER" id="PTHR23148">
    <property type="entry name" value="SERINE/ARGININE REGULATED NUCLEAR MATRIX PROTEIN"/>
    <property type="match status" value="1"/>
</dbReference>
<protein>
    <submittedName>
        <fullName evidence="2">Uncharacterized protein</fullName>
    </submittedName>
</protein>
<feature type="compositionally biased region" description="Low complexity" evidence="1">
    <location>
        <begin position="33"/>
        <end position="83"/>
    </location>
</feature>
<dbReference type="InterPro" id="IPR028018">
    <property type="entry name" value="DUF4646"/>
</dbReference>
<dbReference type="OrthoDB" id="5314275at2759"/>
<feature type="compositionally biased region" description="Basic and acidic residues" evidence="1">
    <location>
        <begin position="333"/>
        <end position="342"/>
    </location>
</feature>
<organism evidence="2 3">
    <name type="scientific">Pseudozyma flocculosa</name>
    <dbReference type="NCBI Taxonomy" id="84751"/>
    <lineage>
        <taxon>Eukaryota</taxon>
        <taxon>Fungi</taxon>
        <taxon>Dikarya</taxon>
        <taxon>Basidiomycota</taxon>
        <taxon>Ustilaginomycotina</taxon>
        <taxon>Ustilaginomycetes</taxon>
        <taxon>Ustilaginales</taxon>
        <taxon>Ustilaginaceae</taxon>
        <taxon>Pseudozyma</taxon>
    </lineage>
</organism>
<feature type="region of interest" description="Disordered" evidence="1">
    <location>
        <begin position="315"/>
        <end position="428"/>
    </location>
</feature>
<keyword evidence="3" id="KW-1185">Reference proteome</keyword>
<reference evidence="2 3" key="1">
    <citation type="submission" date="2018-03" db="EMBL/GenBank/DDBJ databases">
        <authorList>
            <person name="Guldener U."/>
        </authorList>
    </citation>
    <scope>NUCLEOTIDE SEQUENCE [LARGE SCALE GENOMIC DNA]</scope>
    <source>
        <strain evidence="2 3">DAOM196992</strain>
    </source>
</reference>
<name>A0A5C3ETV1_9BASI</name>
<evidence type="ECO:0000313" key="3">
    <source>
        <dbReference type="Proteomes" id="UP000323386"/>
    </source>
</evidence>
<dbReference type="EMBL" id="OOIP01000001">
    <property type="protein sequence ID" value="SPO35280.1"/>
    <property type="molecule type" value="Genomic_DNA"/>
</dbReference>
<dbReference type="InterPro" id="IPR052225">
    <property type="entry name" value="Ser/Arg_repetitive_matrix"/>
</dbReference>
<dbReference type="AlphaFoldDB" id="A0A5C3ETV1"/>
<proteinExistence type="predicted"/>
<gene>
    <name evidence="2" type="ORF">PSFLO_00751</name>
</gene>
<evidence type="ECO:0000313" key="2">
    <source>
        <dbReference type="EMBL" id="SPO35280.1"/>
    </source>
</evidence>
<evidence type="ECO:0000256" key="1">
    <source>
        <dbReference type="SAM" id="MobiDB-lite"/>
    </source>
</evidence>
<feature type="region of interest" description="Disordered" evidence="1">
    <location>
        <begin position="1"/>
        <end position="120"/>
    </location>
</feature>
<feature type="compositionally biased region" description="Low complexity" evidence="1">
    <location>
        <begin position="91"/>
        <end position="116"/>
    </location>
</feature>
<dbReference type="Proteomes" id="UP000323386">
    <property type="component" value="Unassembled WGS sequence"/>
</dbReference>
<dbReference type="Pfam" id="PF15496">
    <property type="entry name" value="DUF4646"/>
    <property type="match status" value="1"/>
</dbReference>
<dbReference type="GO" id="GO:0005681">
    <property type="term" value="C:spliceosomal complex"/>
    <property type="evidence" value="ECO:0007669"/>
    <property type="project" value="TreeGrafter"/>
</dbReference>
<dbReference type="GO" id="GO:0003723">
    <property type="term" value="F:RNA binding"/>
    <property type="evidence" value="ECO:0007669"/>
    <property type="project" value="TreeGrafter"/>
</dbReference>
<feature type="compositionally biased region" description="Basic residues" evidence="1">
    <location>
        <begin position="401"/>
        <end position="415"/>
    </location>
</feature>
<dbReference type="PANTHER" id="PTHR23148:SF0">
    <property type="entry name" value="SERINE_ARGININE REPETITIVE MATRIX PROTEIN 1"/>
    <property type="match status" value="1"/>
</dbReference>
<dbReference type="GO" id="GO:0048024">
    <property type="term" value="P:regulation of mRNA splicing, via spliceosome"/>
    <property type="evidence" value="ECO:0007669"/>
    <property type="project" value="TreeGrafter"/>
</dbReference>
<sequence length="428" mass="47782">MAYSQPPYQPNGAFYPPGPGHQQQPYPPPPPQYQQQQHPQHQQQQQYHQNPYYTQQQAPYPPQQQQYQQPQQHYQQQQQQQPFPQHPSLPPRQHQSATPSSSASASGPAHVPASGAQDRPDALPEQALRALAAYGSPFAHSKDWAATRDDTLLLSLPKQAFKMRVKQRFARSPGDIFNPPAPSFSRPPSGQWSYSPFVPISVKAQGKLLADGFKPLYPGRVLADHDVSAADWARFLEDIDVAGRLSGGQSVFANVAPVTMHLGATGYFITKAIEKGMKRKKIPVIAETVETWQQNFFIPRRLDVYIVEGNERLTARQPGEPVPGTPLAANVKPAKDDQKSEDSSDDDSDSSDSSDDDDEDGGHGSAAPSSTANTEGLTSKQLRRQRKRERKAARRENKKERKEKRREKKNKRKEVKRSTATIVIAPIQ</sequence>
<feature type="compositionally biased region" description="Acidic residues" evidence="1">
    <location>
        <begin position="343"/>
        <end position="360"/>
    </location>
</feature>
<accession>A0A5C3ETV1</accession>
<feature type="compositionally biased region" description="Polar residues" evidence="1">
    <location>
        <begin position="367"/>
        <end position="379"/>
    </location>
</feature>
<feature type="compositionally biased region" description="Basic residues" evidence="1">
    <location>
        <begin position="381"/>
        <end position="393"/>
    </location>
</feature>